<organism evidence="1">
    <name type="scientific">Clostridium botulinum</name>
    <dbReference type="NCBI Taxonomy" id="1491"/>
    <lineage>
        <taxon>Bacteria</taxon>
        <taxon>Bacillati</taxon>
        <taxon>Bacillota</taxon>
        <taxon>Clostridia</taxon>
        <taxon>Eubacteriales</taxon>
        <taxon>Clostridiaceae</taxon>
        <taxon>Clostridium</taxon>
    </lineage>
</organism>
<proteinExistence type="predicted"/>
<protein>
    <submittedName>
        <fullName evidence="1">Uncharacterized protein</fullName>
    </submittedName>
</protein>
<name>A0A126JHQ2_CLOBO</name>
<geneLocation type="plasmid" evidence="1">
    <name>p12/29</name>
</geneLocation>
<accession>A0A126JHQ2</accession>
<reference evidence="1" key="1">
    <citation type="journal article" date="2016" name="Genome Biol. Evol.">
        <title>Evolution of chromosomal Clostridium botulinum type E neurotoxin gene clusters: evidence provided by their rare plasmid borne counterparts.</title>
        <authorList>
            <person name="Carter A.T."/>
            <person name="Austin J.W."/>
            <person name="Weedmark K.A."/>
            <person name="Peck M.W."/>
        </authorList>
    </citation>
    <scope>NUCLEOTIDE SEQUENCE</scope>
    <source>
        <strain evidence="1">IFR 12/29</strain>
        <plasmid evidence="1">p12/29</plasmid>
    </source>
</reference>
<sequence>MRLDGAFFSFVLNLTLIPLMLICKLNSQLLELLFNDLLINIYSINTTDTINMPIIINTTTLQLLF</sequence>
<dbReference type="EMBL" id="KT897275">
    <property type="protein sequence ID" value="ALT05313.1"/>
    <property type="molecule type" value="Genomic_DNA"/>
</dbReference>
<evidence type="ECO:0000313" key="1">
    <source>
        <dbReference type="EMBL" id="ALT05313.1"/>
    </source>
</evidence>
<dbReference type="AlphaFoldDB" id="A0A126JHQ2"/>
<keyword evidence="1" id="KW-0614">Plasmid</keyword>